<dbReference type="SUPFAM" id="SSF56762">
    <property type="entry name" value="HydB/Nqo4-like"/>
    <property type="match status" value="1"/>
</dbReference>
<evidence type="ECO:0000313" key="2">
    <source>
        <dbReference type="Proteomes" id="UP000808146"/>
    </source>
</evidence>
<proteinExistence type="predicted"/>
<dbReference type="EMBL" id="JADKBR010000003">
    <property type="protein sequence ID" value="MBK8889874.1"/>
    <property type="molecule type" value="Genomic_DNA"/>
</dbReference>
<evidence type="ECO:0008006" key="3">
    <source>
        <dbReference type="Google" id="ProtNLM"/>
    </source>
</evidence>
<sequence>MTTTGLLTVRADFGEGRLRHVEVDLRRPPVTQLFIGQSPEAVVRTVPCLYTICAQAQRAVAQAALAAAAGEAPEAADDAGLWIEMLHENLWRLLLDWPPALGLPPAQAAFIAWRATRQGGSCAEATRRLLTEVLHGLAENCLARLVDRNRDVLCGPAALAPDQWLAGCRESGDFLPEMSAPPSIRAAYRQRIAEVERATGALAAGAPFPLAAAGGKGWGVAQTVTARGVLTHAVRLEARTVRQYRVTAPTDVFFADAGALSGLLAGRSFASSSEAKRSLQLAVLALDPCLPYVLEVNDA</sequence>
<dbReference type="Gene3D" id="1.10.645.10">
    <property type="entry name" value="Cytochrome-c3 Hydrogenase, chain B"/>
    <property type="match status" value="1"/>
</dbReference>
<dbReference type="AlphaFoldDB" id="A0A9D7LP44"/>
<organism evidence="1 2">
    <name type="scientific">Candidatus Dechloromonas phosphorivorans</name>
    <dbReference type="NCBI Taxonomy" id="2899244"/>
    <lineage>
        <taxon>Bacteria</taxon>
        <taxon>Pseudomonadati</taxon>
        <taxon>Pseudomonadota</taxon>
        <taxon>Betaproteobacteria</taxon>
        <taxon>Rhodocyclales</taxon>
        <taxon>Azonexaceae</taxon>
        <taxon>Dechloromonas</taxon>
    </lineage>
</organism>
<name>A0A9D7LP44_9RHOO</name>
<accession>A0A9D7LP44</accession>
<dbReference type="Proteomes" id="UP000808146">
    <property type="component" value="Unassembled WGS sequence"/>
</dbReference>
<protein>
    <recommendedName>
        <fullName evidence="3">Ni,Fe-hydrogenase I large subunit</fullName>
    </recommendedName>
</protein>
<evidence type="ECO:0000313" key="1">
    <source>
        <dbReference type="EMBL" id="MBK8889874.1"/>
    </source>
</evidence>
<gene>
    <name evidence="1" type="ORF">IPN75_05485</name>
</gene>
<dbReference type="InterPro" id="IPR029014">
    <property type="entry name" value="NiFe-Hase_large"/>
</dbReference>
<reference evidence="1" key="1">
    <citation type="submission" date="2020-10" db="EMBL/GenBank/DDBJ databases">
        <title>Connecting structure to function with the recovery of over 1000 high-quality activated sludge metagenome-assembled genomes encoding full-length rRNA genes using long-read sequencing.</title>
        <authorList>
            <person name="Singleton C.M."/>
            <person name="Petriglieri F."/>
            <person name="Kristensen J.M."/>
            <person name="Kirkegaard R.H."/>
            <person name="Michaelsen T.Y."/>
            <person name="Andersen M.H."/>
            <person name="Karst S.M."/>
            <person name="Dueholm M.S."/>
            <person name="Nielsen P.H."/>
            <person name="Albertsen M."/>
        </authorList>
    </citation>
    <scope>NUCLEOTIDE SEQUENCE</scope>
    <source>
        <strain evidence="1">OdNE_18-Q3-R46-58_BAT3C.305</strain>
    </source>
</reference>
<comment type="caution">
    <text evidence="1">The sequence shown here is derived from an EMBL/GenBank/DDBJ whole genome shotgun (WGS) entry which is preliminary data.</text>
</comment>